<evidence type="ECO:0000313" key="2">
    <source>
        <dbReference type="Proteomes" id="UP000192140"/>
    </source>
</evidence>
<comment type="caution">
    <text evidence="1">The sequence shown here is derived from an EMBL/GenBank/DDBJ whole genome shotgun (WGS) entry which is preliminary data.</text>
</comment>
<dbReference type="EMBL" id="FCNP01000033">
    <property type="protein sequence ID" value="CVI58303.1"/>
    <property type="molecule type" value="Genomic_DNA"/>
</dbReference>
<sequence length="47" mass="5707">MKPLIDSMWLRSNCMEGKSRDVICRRINRLKQSDKMLKRFTYTRGWG</sequence>
<organism evidence="1 2">
    <name type="scientific">Agrobacterium deltaense NCPPB 1641</name>
    <dbReference type="NCBI Taxonomy" id="1183425"/>
    <lineage>
        <taxon>Bacteria</taxon>
        <taxon>Pseudomonadati</taxon>
        <taxon>Pseudomonadota</taxon>
        <taxon>Alphaproteobacteria</taxon>
        <taxon>Hyphomicrobiales</taxon>
        <taxon>Rhizobiaceae</taxon>
        <taxon>Rhizobium/Agrobacterium group</taxon>
        <taxon>Agrobacterium</taxon>
    </lineage>
</organism>
<accession>A0A1S7TUR2</accession>
<evidence type="ECO:0000313" key="1">
    <source>
        <dbReference type="EMBL" id="CVI58303.1"/>
    </source>
</evidence>
<protein>
    <submittedName>
        <fullName evidence="1">Uncharacterized protein</fullName>
    </submittedName>
</protein>
<gene>
    <name evidence="1" type="ORF">AGR7A_Lc120039</name>
</gene>
<name>A0A1S7TUR2_9HYPH</name>
<proteinExistence type="predicted"/>
<keyword evidence="2" id="KW-1185">Reference proteome</keyword>
<dbReference type="Proteomes" id="UP000192140">
    <property type="component" value="Unassembled WGS sequence"/>
</dbReference>
<dbReference type="AlphaFoldDB" id="A0A1S7TUR2"/>
<reference evidence="1" key="1">
    <citation type="submission" date="2016-01" db="EMBL/GenBank/DDBJ databases">
        <authorList>
            <person name="Regsiter A."/>
            <person name="william w."/>
        </authorList>
    </citation>
    <scope>NUCLEOTIDE SEQUENCE</scope>
    <source>
        <strain evidence="1">NCPPB 1641</strain>
    </source>
</reference>